<evidence type="ECO:0000313" key="2">
    <source>
        <dbReference type="Proteomes" id="UP000499080"/>
    </source>
</evidence>
<sequence>MGLEGNKAKVAPFHINSRTSPRRNAYSTAYKCSKGCRNACGCRKQRMKCSSICFNCRGALRTNVPENIKNRPKLDDDVIISDDEAVLKNFWMKMLTTALSNCSFCSSPHQKMPK</sequence>
<comment type="caution">
    <text evidence="1">The sequence shown here is derived from an EMBL/GenBank/DDBJ whole genome shotgun (WGS) entry which is preliminary data.</text>
</comment>
<evidence type="ECO:0000313" key="1">
    <source>
        <dbReference type="EMBL" id="GBM20272.1"/>
    </source>
</evidence>
<accession>A0A4Y2DTT2</accession>
<dbReference type="EMBL" id="BGPR01000439">
    <property type="protein sequence ID" value="GBM20272.1"/>
    <property type="molecule type" value="Genomic_DNA"/>
</dbReference>
<dbReference type="Proteomes" id="UP000499080">
    <property type="component" value="Unassembled WGS sequence"/>
</dbReference>
<dbReference type="OrthoDB" id="8195485at2759"/>
<gene>
    <name evidence="1" type="ORF">AVEN_216684_1</name>
</gene>
<proteinExistence type="predicted"/>
<organism evidence="1 2">
    <name type="scientific">Araneus ventricosus</name>
    <name type="common">Orbweaver spider</name>
    <name type="synonym">Epeira ventricosa</name>
    <dbReference type="NCBI Taxonomy" id="182803"/>
    <lineage>
        <taxon>Eukaryota</taxon>
        <taxon>Metazoa</taxon>
        <taxon>Ecdysozoa</taxon>
        <taxon>Arthropoda</taxon>
        <taxon>Chelicerata</taxon>
        <taxon>Arachnida</taxon>
        <taxon>Araneae</taxon>
        <taxon>Araneomorphae</taxon>
        <taxon>Entelegynae</taxon>
        <taxon>Araneoidea</taxon>
        <taxon>Araneidae</taxon>
        <taxon>Araneus</taxon>
    </lineage>
</organism>
<dbReference type="AlphaFoldDB" id="A0A4Y2DTT2"/>
<name>A0A4Y2DTT2_ARAVE</name>
<keyword evidence="2" id="KW-1185">Reference proteome</keyword>
<protein>
    <recommendedName>
        <fullName evidence="3">Tesmin/TSO1-like CXC domain-containing protein</fullName>
    </recommendedName>
</protein>
<evidence type="ECO:0008006" key="3">
    <source>
        <dbReference type="Google" id="ProtNLM"/>
    </source>
</evidence>
<reference evidence="1 2" key="1">
    <citation type="journal article" date="2019" name="Sci. Rep.">
        <title>Orb-weaving spider Araneus ventricosus genome elucidates the spidroin gene catalogue.</title>
        <authorList>
            <person name="Kono N."/>
            <person name="Nakamura H."/>
            <person name="Ohtoshi R."/>
            <person name="Moran D.A.P."/>
            <person name="Shinohara A."/>
            <person name="Yoshida Y."/>
            <person name="Fujiwara M."/>
            <person name="Mori M."/>
            <person name="Tomita M."/>
            <person name="Arakawa K."/>
        </authorList>
    </citation>
    <scope>NUCLEOTIDE SEQUENCE [LARGE SCALE GENOMIC DNA]</scope>
</reference>